<evidence type="ECO:0000256" key="2">
    <source>
        <dbReference type="SAM" id="MobiDB-lite"/>
    </source>
</evidence>
<evidence type="ECO:0000313" key="4">
    <source>
        <dbReference type="Proteomes" id="UP000245884"/>
    </source>
</evidence>
<gene>
    <name evidence="3" type="ORF">BDZ90DRAFT_104959</name>
</gene>
<feature type="region of interest" description="Disordered" evidence="2">
    <location>
        <begin position="88"/>
        <end position="109"/>
    </location>
</feature>
<accession>A0A316UZD9</accession>
<feature type="compositionally biased region" description="Low complexity" evidence="2">
    <location>
        <begin position="88"/>
        <end position="98"/>
    </location>
</feature>
<proteinExistence type="predicted"/>
<feature type="compositionally biased region" description="Basic and acidic residues" evidence="2">
    <location>
        <begin position="100"/>
        <end position="109"/>
    </location>
</feature>
<dbReference type="Proteomes" id="UP000245884">
    <property type="component" value="Unassembled WGS sequence"/>
</dbReference>
<dbReference type="GeneID" id="37024996"/>
<dbReference type="RefSeq" id="XP_025363905.1">
    <property type="nucleotide sequence ID" value="XM_025503173.1"/>
</dbReference>
<sequence length="109" mass="11694">MPLVLPNLAPPAAPSDSHLQSLEASTLALEIERLETSLAKLRESQELLLEFASAEDRSQDEREELKAVREENEGVEAAKLDPHVMAMRGGAAGANGNDGRSGDGDVDMR</sequence>
<protein>
    <submittedName>
        <fullName evidence="3">Uncharacterized protein</fullName>
    </submittedName>
</protein>
<dbReference type="EMBL" id="KZ819663">
    <property type="protein sequence ID" value="PWN29293.1"/>
    <property type="molecule type" value="Genomic_DNA"/>
</dbReference>
<evidence type="ECO:0000313" key="3">
    <source>
        <dbReference type="EMBL" id="PWN29293.1"/>
    </source>
</evidence>
<reference evidence="3 4" key="1">
    <citation type="journal article" date="2018" name="Mol. Biol. Evol.">
        <title>Broad Genomic Sampling Reveals a Smut Pathogenic Ancestry of the Fungal Clade Ustilaginomycotina.</title>
        <authorList>
            <person name="Kijpornyongpan T."/>
            <person name="Mondo S.J."/>
            <person name="Barry K."/>
            <person name="Sandor L."/>
            <person name="Lee J."/>
            <person name="Lipzen A."/>
            <person name="Pangilinan J."/>
            <person name="LaButti K."/>
            <person name="Hainaut M."/>
            <person name="Henrissat B."/>
            <person name="Grigoriev I.V."/>
            <person name="Spatafora J.W."/>
            <person name="Aime M.C."/>
        </authorList>
    </citation>
    <scope>NUCLEOTIDE SEQUENCE [LARGE SCALE GENOMIC DNA]</scope>
    <source>
        <strain evidence="3 4">MCA 5214</strain>
    </source>
</reference>
<evidence type="ECO:0000256" key="1">
    <source>
        <dbReference type="SAM" id="Coils"/>
    </source>
</evidence>
<organism evidence="3 4">
    <name type="scientific">Jaminaea rosea</name>
    <dbReference type="NCBI Taxonomy" id="1569628"/>
    <lineage>
        <taxon>Eukaryota</taxon>
        <taxon>Fungi</taxon>
        <taxon>Dikarya</taxon>
        <taxon>Basidiomycota</taxon>
        <taxon>Ustilaginomycotina</taxon>
        <taxon>Exobasidiomycetes</taxon>
        <taxon>Microstromatales</taxon>
        <taxon>Microstromatales incertae sedis</taxon>
        <taxon>Jaminaea</taxon>
    </lineage>
</organism>
<keyword evidence="1" id="KW-0175">Coiled coil</keyword>
<dbReference type="AlphaFoldDB" id="A0A316UZD9"/>
<keyword evidence="4" id="KW-1185">Reference proteome</keyword>
<feature type="coiled-coil region" evidence="1">
    <location>
        <begin position="24"/>
        <end position="78"/>
    </location>
</feature>
<name>A0A316UZD9_9BASI</name>